<evidence type="ECO:0000313" key="1">
    <source>
        <dbReference type="EMBL" id="EAR09323.1"/>
    </source>
</evidence>
<dbReference type="RefSeq" id="WP_008044230.1">
    <property type="nucleotide sequence ID" value="NZ_CH724151.1"/>
</dbReference>
<name>A4BEY8_9GAMM</name>
<evidence type="ECO:0000313" key="2">
    <source>
        <dbReference type="Proteomes" id="UP000005953"/>
    </source>
</evidence>
<protein>
    <submittedName>
        <fullName evidence="1">Uncharacterized protein</fullName>
    </submittedName>
</protein>
<proteinExistence type="predicted"/>
<sequence>MAKPLPSFLTQRKGAHLLIARLQHLMIRYQGWKDARAAQKARKRRG</sequence>
<reference evidence="1 2" key="1">
    <citation type="submission" date="2006-02" db="EMBL/GenBank/DDBJ databases">
        <authorList>
            <person name="Pinhassi J."/>
            <person name="Pedros-Alio C."/>
            <person name="Ferriera S."/>
            <person name="Johnson J."/>
            <person name="Kravitz S."/>
            <person name="Halpern A."/>
            <person name="Remington K."/>
            <person name="Beeson K."/>
            <person name="Tran B."/>
            <person name="Rogers Y.-H."/>
            <person name="Friedman R."/>
            <person name="Venter J.C."/>
        </authorList>
    </citation>
    <scope>NUCLEOTIDE SEQUENCE [LARGE SCALE GENOMIC DNA]</scope>
    <source>
        <strain evidence="1 2">MED297</strain>
    </source>
</reference>
<accession>A4BEY8</accession>
<dbReference type="HOGENOM" id="CLU_3188178_0_0_6"/>
<dbReference type="EMBL" id="AAOE01000011">
    <property type="protein sequence ID" value="EAR09323.1"/>
    <property type="molecule type" value="Genomic_DNA"/>
</dbReference>
<comment type="caution">
    <text evidence="1">The sequence shown here is derived from an EMBL/GenBank/DDBJ whole genome shotgun (WGS) entry which is preliminary data.</text>
</comment>
<gene>
    <name evidence="1" type="ORF">MED297_18583</name>
</gene>
<dbReference type="AlphaFoldDB" id="A4BEY8"/>
<dbReference type="Proteomes" id="UP000005953">
    <property type="component" value="Unassembled WGS sequence"/>
</dbReference>
<dbReference type="OrthoDB" id="6199103at2"/>
<organism evidence="1 2">
    <name type="scientific">Reinekea blandensis MED297</name>
    <dbReference type="NCBI Taxonomy" id="314283"/>
    <lineage>
        <taxon>Bacteria</taxon>
        <taxon>Pseudomonadati</taxon>
        <taxon>Pseudomonadota</taxon>
        <taxon>Gammaproteobacteria</taxon>
        <taxon>Oceanospirillales</taxon>
        <taxon>Saccharospirillaceae</taxon>
        <taxon>Reinekea</taxon>
    </lineage>
</organism>
<dbReference type="STRING" id="314283.MED297_18583"/>
<keyword evidence="2" id="KW-1185">Reference proteome</keyword>